<organism evidence="1 2">
    <name type="scientific">Haematobacter genomosp. 1</name>
    <dbReference type="NCBI Taxonomy" id="366618"/>
    <lineage>
        <taxon>Bacteria</taxon>
        <taxon>Pseudomonadati</taxon>
        <taxon>Pseudomonadota</taxon>
        <taxon>Alphaproteobacteria</taxon>
        <taxon>Rhodobacterales</taxon>
        <taxon>Paracoccaceae</taxon>
        <taxon>Haematobacter</taxon>
    </lineage>
</organism>
<keyword evidence="2" id="KW-1185">Reference proteome</keyword>
<dbReference type="Proteomes" id="UP000196878">
    <property type="component" value="Unassembled WGS sequence"/>
</dbReference>
<dbReference type="EMBL" id="NIPW01000008">
    <property type="protein sequence ID" value="OWJ79330.1"/>
    <property type="molecule type" value="Genomic_DNA"/>
</dbReference>
<evidence type="ECO:0000313" key="1">
    <source>
        <dbReference type="EMBL" id="OWJ79330.1"/>
    </source>
</evidence>
<proteinExistence type="predicted"/>
<protein>
    <submittedName>
        <fullName evidence="1">Uncharacterized protein</fullName>
    </submittedName>
</protein>
<dbReference type="OrthoDB" id="9806601at2"/>
<reference evidence="1 2" key="1">
    <citation type="submission" date="2016-12" db="EMBL/GenBank/DDBJ databases">
        <title>Comparison of Traditional DNA-DNA Hybridization with In Silico Genomic Analysis.</title>
        <authorList>
            <person name="Nicholson A.C."/>
            <person name="Humrighouse B.W."/>
            <person name="Graziano J."/>
            <person name="Lasker B."/>
            <person name="Whitney A.M."/>
            <person name="Mcquiston J.R."/>
        </authorList>
    </citation>
    <scope>NUCLEOTIDE SEQUENCE [LARGE SCALE GENOMIC DNA]</scope>
    <source>
        <strain evidence="1 2">H2240</strain>
    </source>
</reference>
<accession>A0A212ADN2</accession>
<evidence type="ECO:0000313" key="2">
    <source>
        <dbReference type="Proteomes" id="UP000196878"/>
    </source>
</evidence>
<sequence length="73" mass="8283">MRHDLAPVAALSPTGELSRDFMWHGTVSMALDQPPSIRRLNDGLWVLSSDRDHSRTLRRLARKMESASQGMCY</sequence>
<gene>
    <name evidence="1" type="ORF">CDV49_05435</name>
</gene>
<dbReference type="AlphaFoldDB" id="A0A212ADN2"/>
<dbReference type="RefSeq" id="WP_088214558.1">
    <property type="nucleotide sequence ID" value="NZ_NIPW01000008.1"/>
</dbReference>
<name>A0A212ADN2_9RHOB</name>
<comment type="caution">
    <text evidence="1">The sequence shown here is derived from an EMBL/GenBank/DDBJ whole genome shotgun (WGS) entry which is preliminary data.</text>
</comment>